<dbReference type="PIRSF" id="PIRSF000484">
    <property type="entry name" value="NAPRT"/>
    <property type="match status" value="1"/>
</dbReference>
<reference evidence="9 10" key="1">
    <citation type="submission" date="2018-10" db="EMBL/GenBank/DDBJ databases">
        <title>Genomic Encyclopedia of Archaeal and Bacterial Type Strains, Phase II (KMG-II): from individual species to whole genera.</title>
        <authorList>
            <person name="Goeker M."/>
        </authorList>
    </citation>
    <scope>NUCLEOTIDE SEQUENCE [LARGE SCALE GENOMIC DNA]</scope>
    <source>
        <strain evidence="9 10">DSM 14954</strain>
    </source>
</reference>
<comment type="caution">
    <text evidence="9">The sequence shown here is derived from an EMBL/GenBank/DDBJ whole genome shotgun (WGS) entry which is preliminary data.</text>
</comment>
<dbReference type="GO" id="GO:0004516">
    <property type="term" value="F:nicotinate phosphoribosyltransferase activity"/>
    <property type="evidence" value="ECO:0007669"/>
    <property type="project" value="UniProtKB-EC"/>
</dbReference>
<name>A0A660LGM6_9ACTN</name>
<keyword evidence="10" id="KW-1185">Reference proteome</keyword>
<evidence type="ECO:0000256" key="6">
    <source>
        <dbReference type="ARBA" id="ARBA00047445"/>
    </source>
</evidence>
<dbReference type="Pfam" id="PF02749">
    <property type="entry name" value="QRPTase_N"/>
    <property type="match status" value="1"/>
</dbReference>
<dbReference type="GO" id="GO:0009435">
    <property type="term" value="P:NAD+ biosynthetic process"/>
    <property type="evidence" value="ECO:0007669"/>
    <property type="project" value="UniProtKB-UniPathway"/>
</dbReference>
<dbReference type="Gene3D" id="3.20.20.70">
    <property type="entry name" value="Aldolase class I"/>
    <property type="match status" value="1"/>
</dbReference>
<evidence type="ECO:0000256" key="2">
    <source>
        <dbReference type="ARBA" id="ARBA00013236"/>
    </source>
</evidence>
<dbReference type="PANTHER" id="PTHR43202:SF1">
    <property type="entry name" value="NICOTINATE PHOSPHORIBOSYLTRANSFERASE"/>
    <property type="match status" value="1"/>
</dbReference>
<evidence type="ECO:0000256" key="7">
    <source>
        <dbReference type="ARBA" id="ARBA00048668"/>
    </source>
</evidence>
<dbReference type="InterPro" id="IPR007229">
    <property type="entry name" value="Nic_PRibTrfase-Fam"/>
</dbReference>
<comment type="catalytic activity">
    <reaction evidence="7">
        <text>5-phospho-alpha-D-ribose 1-diphosphate + nicotinate + ATP + H2O = nicotinate beta-D-ribonucleotide + ADP + phosphate + diphosphate</text>
        <dbReference type="Rhea" id="RHEA:36163"/>
        <dbReference type="ChEBI" id="CHEBI:15377"/>
        <dbReference type="ChEBI" id="CHEBI:30616"/>
        <dbReference type="ChEBI" id="CHEBI:32544"/>
        <dbReference type="ChEBI" id="CHEBI:33019"/>
        <dbReference type="ChEBI" id="CHEBI:43474"/>
        <dbReference type="ChEBI" id="CHEBI:57502"/>
        <dbReference type="ChEBI" id="CHEBI:58017"/>
        <dbReference type="ChEBI" id="CHEBI:456216"/>
        <dbReference type="EC" id="6.3.4.21"/>
    </reaction>
</comment>
<keyword evidence="5" id="KW-0662">Pyridine nucleotide biosynthesis</keyword>
<evidence type="ECO:0000256" key="5">
    <source>
        <dbReference type="ARBA" id="ARBA00022642"/>
    </source>
</evidence>
<accession>A0A660LGM6</accession>
<proteinExistence type="predicted"/>
<keyword evidence="3" id="KW-0597">Phosphoprotein</keyword>
<evidence type="ECO:0000313" key="10">
    <source>
        <dbReference type="Proteomes" id="UP000278962"/>
    </source>
</evidence>
<evidence type="ECO:0000313" key="9">
    <source>
        <dbReference type="EMBL" id="RKQ92094.1"/>
    </source>
</evidence>
<dbReference type="SUPFAM" id="SSF54675">
    <property type="entry name" value="Nicotinate/Quinolinate PRTase N-terminal domain-like"/>
    <property type="match status" value="1"/>
</dbReference>
<dbReference type="SUPFAM" id="SSF51690">
    <property type="entry name" value="Nicotinate/Quinolinate PRTase C-terminal domain-like"/>
    <property type="match status" value="1"/>
</dbReference>
<feature type="domain" description="Quinolinate phosphoribosyl transferase N-terminal" evidence="8">
    <location>
        <begin position="28"/>
        <end position="128"/>
    </location>
</feature>
<dbReference type="RefSeq" id="WP_121249822.1">
    <property type="nucleotide sequence ID" value="NZ_RBIL01000001.1"/>
</dbReference>
<dbReference type="InterPro" id="IPR053190">
    <property type="entry name" value="NAPRTase-like"/>
</dbReference>
<evidence type="ECO:0000256" key="1">
    <source>
        <dbReference type="ARBA" id="ARBA00004952"/>
    </source>
</evidence>
<dbReference type="Proteomes" id="UP000278962">
    <property type="component" value="Unassembled WGS sequence"/>
</dbReference>
<dbReference type="InterPro" id="IPR037128">
    <property type="entry name" value="Quinolinate_PRibosylTase_N_sf"/>
</dbReference>
<dbReference type="PANTHER" id="PTHR43202">
    <property type="entry name" value="NICOTINATE-NUCLEOTIDE PYROPHOSPHORYLASE"/>
    <property type="match status" value="1"/>
</dbReference>
<protein>
    <recommendedName>
        <fullName evidence="2">nicotinate phosphoribosyltransferase</fullName>
        <ecNumber evidence="2">6.3.4.21</ecNumber>
    </recommendedName>
</protein>
<gene>
    <name evidence="9" type="ORF">C8N24_1933</name>
</gene>
<sequence>MATRERVRLPPSVFRLPVEKIRDGYYSDTYFNLTKQLLEADGHHPRVLMQVFQRKDSILGGVDEAIAVLKQGTGHYDGDEWVNTFDQLEVKALHEGDEIEPWETVMTIEGDYAEFAHLETVYLGVMARRTLIMRNVREVVEAANGKPILYFPARHDHWLVQTGDGWSAHIGGSIGVSTDAQASWWGGRGIGTVPHALIAAYNGDTALAARKFADRFSRDMNVTVLVDFKNDSVKTAIEVADALGEDLWGVRLDTSNTLADESLRRLRGDDAPKGVAAELVELTRAELDKAGYPDVKIVVSGGFNADRIRAFEAADIPVDSYGVGSSLIRGSNDFTADVVLNEGKPAAKVGREYHPNPRLDLVK</sequence>
<dbReference type="InterPro" id="IPR013785">
    <property type="entry name" value="Aldolase_TIM"/>
</dbReference>
<dbReference type="Gene3D" id="3.90.1170.20">
    <property type="entry name" value="Quinolinate phosphoribosyl transferase, N-terminal domain"/>
    <property type="match status" value="1"/>
</dbReference>
<dbReference type="AlphaFoldDB" id="A0A660LGM6"/>
<comment type="pathway">
    <text evidence="1">Cofactor biosynthesis; NAD(+) biosynthesis; nicotinate D-ribonucleotide from nicotinate: step 1/1.</text>
</comment>
<dbReference type="InterPro" id="IPR036068">
    <property type="entry name" value="Nicotinate_pribotase-like_C"/>
</dbReference>
<comment type="catalytic activity">
    <reaction evidence="6">
        <text>nicotinate beta-D-ribonucleotide + CO2 + diphosphate = quinolinate + 5-phospho-alpha-D-ribose 1-diphosphate + 2 H(+)</text>
        <dbReference type="Rhea" id="RHEA:12733"/>
        <dbReference type="ChEBI" id="CHEBI:15378"/>
        <dbReference type="ChEBI" id="CHEBI:16526"/>
        <dbReference type="ChEBI" id="CHEBI:29959"/>
        <dbReference type="ChEBI" id="CHEBI:33019"/>
        <dbReference type="ChEBI" id="CHEBI:57502"/>
        <dbReference type="ChEBI" id="CHEBI:58017"/>
        <dbReference type="EC" id="2.4.2.19"/>
    </reaction>
</comment>
<dbReference type="InterPro" id="IPR022412">
    <property type="entry name" value="Quinolinate_PRibosylTrfase_N"/>
</dbReference>
<evidence type="ECO:0000256" key="3">
    <source>
        <dbReference type="ARBA" id="ARBA00022553"/>
    </source>
</evidence>
<evidence type="ECO:0000259" key="8">
    <source>
        <dbReference type="Pfam" id="PF02749"/>
    </source>
</evidence>
<keyword evidence="9" id="KW-0808">Transferase</keyword>
<evidence type="ECO:0000256" key="4">
    <source>
        <dbReference type="ARBA" id="ARBA00022598"/>
    </source>
</evidence>
<dbReference type="EC" id="6.3.4.21" evidence="2"/>
<dbReference type="OrthoDB" id="9770610at2"/>
<keyword evidence="9" id="KW-0328">Glycosyltransferase</keyword>
<dbReference type="EMBL" id="RBIL01000001">
    <property type="protein sequence ID" value="RKQ92094.1"/>
    <property type="molecule type" value="Genomic_DNA"/>
</dbReference>
<keyword evidence="4" id="KW-0436">Ligase</keyword>
<organism evidence="9 10">
    <name type="scientific">Solirubrobacter pauli</name>
    <dbReference type="NCBI Taxonomy" id="166793"/>
    <lineage>
        <taxon>Bacteria</taxon>
        <taxon>Bacillati</taxon>
        <taxon>Actinomycetota</taxon>
        <taxon>Thermoleophilia</taxon>
        <taxon>Solirubrobacterales</taxon>
        <taxon>Solirubrobacteraceae</taxon>
        <taxon>Solirubrobacter</taxon>
    </lineage>
</organism>
<dbReference type="UniPathway" id="UPA00253">
    <property type="reaction ID" value="UER00457"/>
</dbReference>
<dbReference type="GO" id="GO:0004514">
    <property type="term" value="F:nicotinate-nucleotide diphosphorylase (carboxylating) activity"/>
    <property type="evidence" value="ECO:0007669"/>
    <property type="project" value="UniProtKB-EC"/>
</dbReference>